<dbReference type="GO" id="GO:0016787">
    <property type="term" value="F:hydrolase activity"/>
    <property type="evidence" value="ECO:0007669"/>
    <property type="project" value="UniProtKB-KW"/>
</dbReference>
<dbReference type="PANTHER" id="PTHR45626">
    <property type="entry name" value="TRANSCRIPTION TERMINATION FACTOR 2-RELATED"/>
    <property type="match status" value="1"/>
</dbReference>
<dbReference type="AlphaFoldDB" id="A0A6C0HQJ7"/>
<dbReference type="InterPro" id="IPR014001">
    <property type="entry name" value="Helicase_ATP-bd"/>
</dbReference>
<dbReference type="CDD" id="cd18793">
    <property type="entry name" value="SF2_C_SNF"/>
    <property type="match status" value="1"/>
</dbReference>
<dbReference type="SMART" id="SM00487">
    <property type="entry name" value="DEXDc"/>
    <property type="match status" value="1"/>
</dbReference>
<dbReference type="InterPro" id="IPR038718">
    <property type="entry name" value="SNF2-like_sf"/>
</dbReference>
<dbReference type="Pfam" id="PF00271">
    <property type="entry name" value="Helicase_C"/>
    <property type="match status" value="1"/>
</dbReference>
<dbReference type="InterPro" id="IPR049730">
    <property type="entry name" value="SNF2/RAD54-like_C"/>
</dbReference>
<dbReference type="Pfam" id="PF00176">
    <property type="entry name" value="SNF2-rel_dom"/>
    <property type="match status" value="1"/>
</dbReference>
<dbReference type="InterPro" id="IPR000330">
    <property type="entry name" value="SNF2_N"/>
</dbReference>
<evidence type="ECO:0000259" key="4">
    <source>
        <dbReference type="PROSITE" id="PS51192"/>
    </source>
</evidence>
<dbReference type="InterPro" id="IPR001650">
    <property type="entry name" value="Helicase_C-like"/>
</dbReference>
<dbReference type="SUPFAM" id="SSF52540">
    <property type="entry name" value="P-loop containing nucleoside triphosphate hydrolases"/>
    <property type="match status" value="2"/>
</dbReference>
<dbReference type="PROSITE" id="PS51194">
    <property type="entry name" value="HELICASE_CTER"/>
    <property type="match status" value="1"/>
</dbReference>
<evidence type="ECO:0000256" key="1">
    <source>
        <dbReference type="ARBA" id="ARBA00022741"/>
    </source>
</evidence>
<keyword evidence="2" id="KW-0378">Hydrolase</keyword>
<keyword evidence="3" id="KW-0067">ATP-binding</keyword>
<dbReference type="InterPro" id="IPR050628">
    <property type="entry name" value="SNF2_RAD54_helicase_TF"/>
</dbReference>
<proteinExistence type="predicted"/>
<protein>
    <recommendedName>
        <fullName evidence="7">Helicase</fullName>
    </recommendedName>
</protein>
<dbReference type="InterPro" id="IPR027417">
    <property type="entry name" value="P-loop_NTPase"/>
</dbReference>
<dbReference type="Gene3D" id="3.40.50.300">
    <property type="entry name" value="P-loop containing nucleotide triphosphate hydrolases"/>
    <property type="match status" value="1"/>
</dbReference>
<feature type="domain" description="Helicase ATP-binding" evidence="4">
    <location>
        <begin position="30"/>
        <end position="196"/>
    </location>
</feature>
<evidence type="ECO:0000256" key="2">
    <source>
        <dbReference type="ARBA" id="ARBA00022801"/>
    </source>
</evidence>
<dbReference type="GO" id="GO:0008094">
    <property type="term" value="F:ATP-dependent activity, acting on DNA"/>
    <property type="evidence" value="ECO:0007669"/>
    <property type="project" value="TreeGrafter"/>
</dbReference>
<evidence type="ECO:0000256" key="3">
    <source>
        <dbReference type="ARBA" id="ARBA00022840"/>
    </source>
</evidence>
<evidence type="ECO:0008006" key="7">
    <source>
        <dbReference type="Google" id="ProtNLM"/>
    </source>
</evidence>
<keyword evidence="1" id="KW-0547">Nucleotide-binding</keyword>
<sequence>MERFHWFVKKAGIQYKQHQYDGVQWCLRNELSKNKVRGGIIADEMGLGKTITAIGLMLTNFMTKTLIVLPNVLIAQWVSEIQRTTGHKPLVFYGAEKKMITLEQLSSAPIVITSYSHISVSAVSLNKLVDDPPKSMLHMVQWNRVIFDEAHHLRNKNARYWGAKVLVSPIKWLITGTPVQNKRRDFYNLCSVVGLPSSYYTDPDNLEELLDAYVLRRTKSQAGIKLPKVELGCNTVDWATEDERVLSEDIHNAIRLADSVERLKLIIKARQTCILPALLKNSLTDLVDDNIIPKSESHVGALASSSKLDAVLDTLLSRRENGNGKLIFCHFREEIDMIVSRLKEAGITSLATFDGRTSLNKRAGILREKVEFLVLQIQTGCEGLNLQRDFSEVYFVSPNWNPAIEEQAIARCHRIGQIKPVHVFRFQMTTYQKLEPLVEEDVSPSLDQYIQNVQSVKREIIEEIIHS</sequence>
<evidence type="ECO:0000259" key="5">
    <source>
        <dbReference type="PROSITE" id="PS51194"/>
    </source>
</evidence>
<reference evidence="6" key="1">
    <citation type="journal article" date="2020" name="Nature">
        <title>Giant virus diversity and host interactions through global metagenomics.</title>
        <authorList>
            <person name="Schulz F."/>
            <person name="Roux S."/>
            <person name="Paez-Espino D."/>
            <person name="Jungbluth S."/>
            <person name="Walsh D.A."/>
            <person name="Denef V.J."/>
            <person name="McMahon K.D."/>
            <person name="Konstantinidis K.T."/>
            <person name="Eloe-Fadrosh E.A."/>
            <person name="Kyrpides N.C."/>
            <person name="Woyke T."/>
        </authorList>
    </citation>
    <scope>NUCLEOTIDE SEQUENCE</scope>
    <source>
        <strain evidence="6">GVMAG-M-3300023184-165</strain>
    </source>
</reference>
<dbReference type="EMBL" id="MN740003">
    <property type="protein sequence ID" value="QHT82640.1"/>
    <property type="molecule type" value="Genomic_DNA"/>
</dbReference>
<dbReference type="GO" id="GO:0006281">
    <property type="term" value="P:DNA repair"/>
    <property type="evidence" value="ECO:0007669"/>
    <property type="project" value="TreeGrafter"/>
</dbReference>
<evidence type="ECO:0000313" key="6">
    <source>
        <dbReference type="EMBL" id="QHT82640.1"/>
    </source>
</evidence>
<feature type="domain" description="Helicase C-terminal" evidence="5">
    <location>
        <begin position="307"/>
        <end position="457"/>
    </location>
</feature>
<dbReference type="GO" id="GO:0005634">
    <property type="term" value="C:nucleus"/>
    <property type="evidence" value="ECO:0007669"/>
    <property type="project" value="TreeGrafter"/>
</dbReference>
<name>A0A6C0HQJ7_9ZZZZ</name>
<accession>A0A6C0HQJ7</accession>
<dbReference type="Gene3D" id="3.40.50.10810">
    <property type="entry name" value="Tandem AAA-ATPase domain"/>
    <property type="match status" value="1"/>
</dbReference>
<dbReference type="PROSITE" id="PS51192">
    <property type="entry name" value="HELICASE_ATP_BIND_1"/>
    <property type="match status" value="1"/>
</dbReference>
<dbReference type="GO" id="GO:0005524">
    <property type="term" value="F:ATP binding"/>
    <property type="evidence" value="ECO:0007669"/>
    <property type="project" value="UniProtKB-KW"/>
</dbReference>
<organism evidence="6">
    <name type="scientific">viral metagenome</name>
    <dbReference type="NCBI Taxonomy" id="1070528"/>
    <lineage>
        <taxon>unclassified sequences</taxon>
        <taxon>metagenomes</taxon>
        <taxon>organismal metagenomes</taxon>
    </lineage>
</organism>